<evidence type="ECO:0000313" key="2">
    <source>
        <dbReference type="EMBL" id="KAG0689395.1"/>
    </source>
</evidence>
<feature type="compositionally biased region" description="Low complexity" evidence="1">
    <location>
        <begin position="90"/>
        <end position="105"/>
    </location>
</feature>
<dbReference type="Pfam" id="PF14618">
    <property type="entry name" value="DUF4452"/>
    <property type="match status" value="1"/>
</dbReference>
<accession>A0A9P6WLU6</accession>
<feature type="compositionally biased region" description="Low complexity" evidence="1">
    <location>
        <begin position="51"/>
        <end position="71"/>
    </location>
</feature>
<reference evidence="2" key="1">
    <citation type="submission" date="2020-11" db="EMBL/GenBank/DDBJ databases">
        <title>Kefir isolates.</title>
        <authorList>
            <person name="Marcisauskas S."/>
            <person name="Kim Y."/>
            <person name="Blasche S."/>
        </authorList>
    </citation>
    <scope>NUCLEOTIDE SEQUENCE</scope>
    <source>
        <strain evidence="2">Olga-1</strain>
    </source>
</reference>
<dbReference type="InterPro" id="IPR027915">
    <property type="entry name" value="DUF4452"/>
</dbReference>
<keyword evidence="3" id="KW-1185">Reference proteome</keyword>
<protein>
    <submittedName>
        <fullName evidence="2">Uncharacterized protein</fullName>
    </submittedName>
</protein>
<feature type="region of interest" description="Disordered" evidence="1">
    <location>
        <begin position="42"/>
        <end position="111"/>
    </location>
</feature>
<dbReference type="EMBL" id="PUHW01000082">
    <property type="protein sequence ID" value="KAG0689395.1"/>
    <property type="molecule type" value="Genomic_DNA"/>
</dbReference>
<name>A0A9P6WLU6_9ASCO</name>
<dbReference type="AlphaFoldDB" id="A0A9P6WLU6"/>
<organism evidence="2 3">
    <name type="scientific">Pichia californica</name>
    <dbReference type="NCBI Taxonomy" id="460514"/>
    <lineage>
        <taxon>Eukaryota</taxon>
        <taxon>Fungi</taxon>
        <taxon>Dikarya</taxon>
        <taxon>Ascomycota</taxon>
        <taxon>Saccharomycotina</taxon>
        <taxon>Pichiomycetes</taxon>
        <taxon>Pichiales</taxon>
        <taxon>Pichiaceae</taxon>
        <taxon>Pichia</taxon>
    </lineage>
</organism>
<evidence type="ECO:0000313" key="3">
    <source>
        <dbReference type="Proteomes" id="UP000697127"/>
    </source>
</evidence>
<proteinExistence type="predicted"/>
<feature type="compositionally biased region" description="Polar residues" evidence="1">
    <location>
        <begin position="72"/>
        <end position="89"/>
    </location>
</feature>
<evidence type="ECO:0000256" key="1">
    <source>
        <dbReference type="SAM" id="MobiDB-lite"/>
    </source>
</evidence>
<gene>
    <name evidence="2" type="ORF">C6P40_005086</name>
</gene>
<comment type="caution">
    <text evidence="2">The sequence shown here is derived from an EMBL/GenBank/DDBJ whole genome shotgun (WGS) entry which is preliminary data.</text>
</comment>
<dbReference type="Proteomes" id="UP000697127">
    <property type="component" value="Unassembled WGS sequence"/>
</dbReference>
<sequence>MLHTRFLLSKGFGWQDDLEFCPVVLDSNNTLQNQSIDNSPTALYNSIQSPSSSSSSTTATATATSASVSTTEQTANPITPPNSSLNPHFNSISTKSSINTNTNTTASPILHTPRAKKVLDIVNPHTGMRVGSPSSRNIL</sequence>